<comment type="caution">
    <text evidence="7">The sequence shown here is derived from an EMBL/GenBank/DDBJ whole genome shotgun (WGS) entry which is preliminary data.</text>
</comment>
<dbReference type="CDD" id="cd06662">
    <property type="entry name" value="SURF1"/>
    <property type="match status" value="1"/>
</dbReference>
<accession>A0A2P7SJ24</accession>
<dbReference type="PANTHER" id="PTHR23427:SF2">
    <property type="entry name" value="SURFEIT LOCUS PROTEIN 1"/>
    <property type="match status" value="1"/>
</dbReference>
<comment type="similarity">
    <text evidence="2 6">Belongs to the SURF1 family.</text>
</comment>
<evidence type="ECO:0000313" key="7">
    <source>
        <dbReference type="EMBL" id="PSJ62502.1"/>
    </source>
</evidence>
<dbReference type="InterPro" id="IPR002994">
    <property type="entry name" value="Surf1/Shy1"/>
</dbReference>
<evidence type="ECO:0000256" key="4">
    <source>
        <dbReference type="ARBA" id="ARBA00022989"/>
    </source>
</evidence>
<evidence type="ECO:0000313" key="8">
    <source>
        <dbReference type="Proteomes" id="UP000241229"/>
    </source>
</evidence>
<sequence length="248" mass="27610">MTVGPVQDDRPFPWLLVALSALAFAALVALGTWQVERLHWKEGLIATIHDRIAQPPISIDSLEARYARSGDVDYWPVELRGTFLNSGERHFLATHKGQSGFYVYTPLRLPYNRFVFVNRGFVPYALKEAASRPASQVEGEVTVKGLGRNPLPAKPSSIVPDNEPWKNVFYWKDLNAMAWSADLPRRADVLPFFIDADGTPNPGGLPIGGVTMIDLPNNHLQYALTWYGLAAALAGVTALWLYGRRKRP</sequence>
<feature type="transmembrane region" description="Helical" evidence="6">
    <location>
        <begin position="222"/>
        <end position="242"/>
    </location>
</feature>
<dbReference type="EMBL" id="PXYK01000006">
    <property type="protein sequence ID" value="PSJ62502.1"/>
    <property type="molecule type" value="Genomic_DNA"/>
</dbReference>
<dbReference type="Proteomes" id="UP000241229">
    <property type="component" value="Unassembled WGS sequence"/>
</dbReference>
<evidence type="ECO:0000256" key="6">
    <source>
        <dbReference type="RuleBase" id="RU363076"/>
    </source>
</evidence>
<name>A0A2P7SJ24_9HYPH</name>
<reference evidence="7 8" key="1">
    <citation type="submission" date="2018-03" db="EMBL/GenBank/DDBJ databases">
        <title>The draft genome of Mesorhizobium sp. 6GN-30.</title>
        <authorList>
            <person name="Liu L."/>
            <person name="Li L."/>
            <person name="Wang T."/>
            <person name="Zhang X."/>
            <person name="Liang L."/>
        </authorList>
    </citation>
    <scope>NUCLEOTIDE SEQUENCE [LARGE SCALE GENOMIC DNA]</scope>
    <source>
        <strain evidence="7 8">6GN30</strain>
    </source>
</reference>
<feature type="transmembrane region" description="Helical" evidence="6">
    <location>
        <begin position="12"/>
        <end position="33"/>
    </location>
</feature>
<protein>
    <recommendedName>
        <fullName evidence="6">SURF1-like protein</fullName>
    </recommendedName>
</protein>
<dbReference type="GO" id="GO:0005886">
    <property type="term" value="C:plasma membrane"/>
    <property type="evidence" value="ECO:0007669"/>
    <property type="project" value="UniProtKB-SubCell"/>
</dbReference>
<gene>
    <name evidence="7" type="ORF">C7I84_07790</name>
</gene>
<comment type="subcellular location">
    <subcellularLocation>
        <location evidence="6">Cell membrane</location>
        <topology evidence="6">Multi-pass membrane protein</topology>
    </subcellularLocation>
    <subcellularLocation>
        <location evidence="1">Membrane</location>
    </subcellularLocation>
</comment>
<dbReference type="PANTHER" id="PTHR23427">
    <property type="entry name" value="SURFEIT LOCUS PROTEIN"/>
    <property type="match status" value="1"/>
</dbReference>
<dbReference type="OrthoDB" id="6079986at2"/>
<dbReference type="InterPro" id="IPR045214">
    <property type="entry name" value="Surf1/Surf4"/>
</dbReference>
<keyword evidence="4 6" id="KW-1133">Transmembrane helix</keyword>
<dbReference type="PROSITE" id="PS50895">
    <property type="entry name" value="SURF1"/>
    <property type="match status" value="1"/>
</dbReference>
<evidence type="ECO:0000256" key="1">
    <source>
        <dbReference type="ARBA" id="ARBA00004370"/>
    </source>
</evidence>
<keyword evidence="6" id="KW-1003">Cell membrane</keyword>
<dbReference type="RefSeq" id="WP_106771604.1">
    <property type="nucleotide sequence ID" value="NZ_PXYK01000006.1"/>
</dbReference>
<keyword evidence="3 6" id="KW-0812">Transmembrane</keyword>
<dbReference type="Pfam" id="PF02104">
    <property type="entry name" value="SURF1"/>
    <property type="match status" value="1"/>
</dbReference>
<evidence type="ECO:0000256" key="3">
    <source>
        <dbReference type="ARBA" id="ARBA00022692"/>
    </source>
</evidence>
<organism evidence="7 8">
    <name type="scientific">Kumtagia ephedrae</name>
    <dbReference type="NCBI Taxonomy" id="2116701"/>
    <lineage>
        <taxon>Bacteria</taxon>
        <taxon>Pseudomonadati</taxon>
        <taxon>Pseudomonadota</taxon>
        <taxon>Alphaproteobacteria</taxon>
        <taxon>Hyphomicrobiales</taxon>
        <taxon>Phyllobacteriaceae</taxon>
        <taxon>Kumtagia</taxon>
    </lineage>
</organism>
<evidence type="ECO:0000256" key="5">
    <source>
        <dbReference type="ARBA" id="ARBA00023136"/>
    </source>
</evidence>
<keyword evidence="5 6" id="KW-0472">Membrane</keyword>
<evidence type="ECO:0000256" key="2">
    <source>
        <dbReference type="ARBA" id="ARBA00007165"/>
    </source>
</evidence>
<proteinExistence type="inferred from homology"/>
<dbReference type="AlphaFoldDB" id="A0A2P7SJ24"/>
<keyword evidence="8" id="KW-1185">Reference proteome</keyword>